<sequence length="59" mass="6340">MELISALLTAILLALPYPLVWAATNVTILLVSRCKIAMATGHRSTTCRATLCLSHACLK</sequence>
<reference evidence="2" key="1">
    <citation type="submission" date="2014-11" db="EMBL/GenBank/DDBJ databases">
        <authorList>
            <person name="Amaro Gonzalez C."/>
        </authorList>
    </citation>
    <scope>NUCLEOTIDE SEQUENCE</scope>
</reference>
<proteinExistence type="predicted"/>
<keyword evidence="1" id="KW-0732">Signal</keyword>
<name>A0A0E9P9M0_ANGAN</name>
<protein>
    <submittedName>
        <fullName evidence="2">Uncharacterized protein</fullName>
    </submittedName>
</protein>
<reference evidence="2" key="2">
    <citation type="journal article" date="2015" name="Fish Shellfish Immunol.">
        <title>Early steps in the European eel (Anguilla anguilla)-Vibrio vulnificus interaction in the gills: Role of the RtxA13 toxin.</title>
        <authorList>
            <person name="Callol A."/>
            <person name="Pajuelo D."/>
            <person name="Ebbesson L."/>
            <person name="Teles M."/>
            <person name="MacKenzie S."/>
            <person name="Amaro C."/>
        </authorList>
    </citation>
    <scope>NUCLEOTIDE SEQUENCE</scope>
</reference>
<dbReference type="EMBL" id="GBXM01108024">
    <property type="protein sequence ID" value="JAH00553.1"/>
    <property type="molecule type" value="Transcribed_RNA"/>
</dbReference>
<evidence type="ECO:0000313" key="2">
    <source>
        <dbReference type="EMBL" id="JAH00553.1"/>
    </source>
</evidence>
<evidence type="ECO:0000256" key="1">
    <source>
        <dbReference type="SAM" id="SignalP"/>
    </source>
</evidence>
<feature type="signal peptide" evidence="1">
    <location>
        <begin position="1"/>
        <end position="22"/>
    </location>
</feature>
<accession>A0A0E9P9M0</accession>
<dbReference type="AlphaFoldDB" id="A0A0E9P9M0"/>
<organism evidence="2">
    <name type="scientific">Anguilla anguilla</name>
    <name type="common">European freshwater eel</name>
    <name type="synonym">Muraena anguilla</name>
    <dbReference type="NCBI Taxonomy" id="7936"/>
    <lineage>
        <taxon>Eukaryota</taxon>
        <taxon>Metazoa</taxon>
        <taxon>Chordata</taxon>
        <taxon>Craniata</taxon>
        <taxon>Vertebrata</taxon>
        <taxon>Euteleostomi</taxon>
        <taxon>Actinopterygii</taxon>
        <taxon>Neopterygii</taxon>
        <taxon>Teleostei</taxon>
        <taxon>Anguilliformes</taxon>
        <taxon>Anguillidae</taxon>
        <taxon>Anguilla</taxon>
    </lineage>
</organism>
<feature type="chain" id="PRO_5002430649" evidence="1">
    <location>
        <begin position="23"/>
        <end position="59"/>
    </location>
</feature>